<dbReference type="Proteomes" id="UP000219286">
    <property type="component" value="Unassembled WGS sequence"/>
</dbReference>
<sequence>MMKAPTIALLAALGGFQAAVAQRIGSSAVWVDAATCDPWAKSHGFPAAAGPGGLLTTALGILDSTSMSILYRMYHPTTQSQKSLPANVLAWERYRLNSTYDALYGNNTDTKSGEVGVWDVVNSVWGVHFQWGQPMDEEPYIFLVCDDAPYLHKNSNGTFVYTDPYRHASMEFSTDTWQVEKFIGPCATNGQSSYDIQNMDNWSQNLVLCTKNMNLPLGLTSKGPNTFASGTTIDVAGRSWLGALWSQALWSGGAVLSPITHGFAASHAIRNTRSSLFNADSGKFFAFSFMLDGLFWGSGVGRTSQQEYANLQKTAAGKKIIAAFGLTNIAVPARGFNWVSGWAPPSMWSNPSEVPDYMEAIPTS</sequence>
<keyword evidence="1" id="KW-0732">Signal</keyword>
<feature type="chain" id="PRO_5013836919" evidence="1">
    <location>
        <begin position="22"/>
        <end position="364"/>
    </location>
</feature>
<evidence type="ECO:0000313" key="2">
    <source>
        <dbReference type="EMBL" id="OTA04090.1"/>
    </source>
</evidence>
<dbReference type="EMBL" id="LFMI01000474">
    <property type="protein sequence ID" value="OTA04090.1"/>
    <property type="molecule type" value="Genomic_DNA"/>
</dbReference>
<protein>
    <submittedName>
        <fullName evidence="2">Uncharacterized protein</fullName>
    </submittedName>
</protein>
<feature type="signal peptide" evidence="1">
    <location>
        <begin position="1"/>
        <end position="21"/>
    </location>
</feature>
<proteinExistence type="predicted"/>
<organism evidence="2 3">
    <name type="scientific">Trichoderma parareesei</name>
    <name type="common">Filamentous fungus</name>
    <dbReference type="NCBI Taxonomy" id="858221"/>
    <lineage>
        <taxon>Eukaryota</taxon>
        <taxon>Fungi</taxon>
        <taxon>Dikarya</taxon>
        <taxon>Ascomycota</taxon>
        <taxon>Pezizomycotina</taxon>
        <taxon>Sordariomycetes</taxon>
        <taxon>Hypocreomycetidae</taxon>
        <taxon>Hypocreales</taxon>
        <taxon>Hypocreaceae</taxon>
        <taxon>Trichoderma</taxon>
    </lineage>
</organism>
<keyword evidence="3" id="KW-1185">Reference proteome</keyword>
<name>A0A2H2ZLN9_TRIPA</name>
<evidence type="ECO:0000313" key="3">
    <source>
        <dbReference type="Proteomes" id="UP000219286"/>
    </source>
</evidence>
<accession>A0A2H2ZLN9</accession>
<comment type="caution">
    <text evidence="2">The sequence shown here is derived from an EMBL/GenBank/DDBJ whole genome shotgun (WGS) entry which is preliminary data.</text>
</comment>
<dbReference type="OrthoDB" id="4884282at2759"/>
<dbReference type="AlphaFoldDB" id="A0A2H2ZLN9"/>
<reference evidence="2 3" key="1">
    <citation type="journal article" date="2015" name="Genome Announc.">
        <title>Genome sequence and annotation of Trichoderma parareesei, the ancestor of the cellulase producer Trichoderma reesei.</title>
        <authorList>
            <person name="Yang D."/>
            <person name="Pomraning K."/>
            <person name="Kopchinskiy A."/>
            <person name="Karimi Aghcheh R."/>
            <person name="Atanasova L."/>
            <person name="Chenthamara K."/>
            <person name="Baker S.E."/>
            <person name="Zhang R."/>
            <person name="Shen Q."/>
            <person name="Freitag M."/>
            <person name="Kubicek C.P."/>
            <person name="Druzhinina I.S."/>
        </authorList>
    </citation>
    <scope>NUCLEOTIDE SEQUENCE [LARGE SCALE GENOMIC DNA]</scope>
    <source>
        <strain evidence="2 3">CBS 125925</strain>
    </source>
</reference>
<evidence type="ECO:0000256" key="1">
    <source>
        <dbReference type="SAM" id="SignalP"/>
    </source>
</evidence>
<gene>
    <name evidence="2" type="ORF">A9Z42_0046460</name>
</gene>